<dbReference type="PROSITE" id="PS51257">
    <property type="entry name" value="PROKAR_LIPOPROTEIN"/>
    <property type="match status" value="1"/>
</dbReference>
<sequence>MHILNKTPYIISYGVTSCYQFHVQAHISLIQEPWLYRSRIRGLGTNRQLFVGVFEGDTLMCICVKGINVFLLQELSCRDCTTIRIKVEDKGGRVREAVVSSI</sequence>
<reference evidence="1" key="1">
    <citation type="submission" date="2015-12" db="EMBL/GenBank/DDBJ databases">
        <title>De novo transcriptome assembly of four potential Pierce s Disease insect vectors from Arizona vineyards.</title>
        <authorList>
            <person name="Tassone E.E."/>
        </authorList>
    </citation>
    <scope>NUCLEOTIDE SEQUENCE</scope>
</reference>
<gene>
    <name evidence="1" type="ORF">g.26796</name>
</gene>
<dbReference type="AlphaFoldDB" id="A0A1B6ECR9"/>
<evidence type="ECO:0000313" key="1">
    <source>
        <dbReference type="EMBL" id="JAS35738.1"/>
    </source>
</evidence>
<dbReference type="EMBL" id="GEDC01001560">
    <property type="protein sequence ID" value="JAS35738.1"/>
    <property type="molecule type" value="Transcribed_RNA"/>
</dbReference>
<accession>A0A1B6ECR9</accession>
<organism evidence="1">
    <name type="scientific">Clastoptera arizonana</name>
    <name type="common">Arizona spittle bug</name>
    <dbReference type="NCBI Taxonomy" id="38151"/>
    <lineage>
        <taxon>Eukaryota</taxon>
        <taxon>Metazoa</taxon>
        <taxon>Ecdysozoa</taxon>
        <taxon>Arthropoda</taxon>
        <taxon>Hexapoda</taxon>
        <taxon>Insecta</taxon>
        <taxon>Pterygota</taxon>
        <taxon>Neoptera</taxon>
        <taxon>Paraneoptera</taxon>
        <taxon>Hemiptera</taxon>
        <taxon>Auchenorrhyncha</taxon>
        <taxon>Cercopoidea</taxon>
        <taxon>Clastopteridae</taxon>
        <taxon>Clastoptera</taxon>
    </lineage>
</organism>
<name>A0A1B6ECR9_9HEMI</name>
<protein>
    <submittedName>
        <fullName evidence="1">Uncharacterized protein</fullName>
    </submittedName>
</protein>
<proteinExistence type="predicted"/>